<dbReference type="InterPro" id="IPR001119">
    <property type="entry name" value="SLH_dom"/>
</dbReference>
<evidence type="ECO:0000256" key="1">
    <source>
        <dbReference type="ARBA" id="ARBA00022729"/>
    </source>
</evidence>
<evidence type="ECO:0000313" key="3">
    <source>
        <dbReference type="EMBL" id="GAS84622.1"/>
    </source>
</evidence>
<dbReference type="InterPro" id="IPR011801">
    <property type="entry name" value="Swm_rep_I_cyn"/>
</dbReference>
<dbReference type="Pfam" id="PF00395">
    <property type="entry name" value="SLH"/>
    <property type="match status" value="3"/>
</dbReference>
<feature type="domain" description="SLH" evidence="2">
    <location>
        <begin position="1112"/>
        <end position="1175"/>
    </location>
</feature>
<dbReference type="Gene3D" id="2.60.40.1220">
    <property type="match status" value="1"/>
</dbReference>
<dbReference type="AlphaFoldDB" id="A0A100VRB2"/>
<dbReference type="PANTHER" id="PTHR43308">
    <property type="entry name" value="OUTER MEMBRANE PROTEIN ALPHA-RELATED"/>
    <property type="match status" value="1"/>
</dbReference>
<reference evidence="4" key="2">
    <citation type="submission" date="2016-01" db="EMBL/GenBank/DDBJ databases">
        <title>Draft Genome Sequence of Paenibacillus amylolyticus Heshi-A3 that Was Isolated from Fermented Rice Bran with Aging Salted Mackerel, Which Was Named Heshiko as Traditional Fermented Seafood in Japan.</title>
        <authorList>
            <person name="Akuzawa S."/>
            <person name="Nakagawa J."/>
            <person name="Kanekatsu T."/>
            <person name="Kubota E."/>
            <person name="Ohtake R."/>
            <person name="Suzuki T."/>
            <person name="Kanesaki Y."/>
        </authorList>
    </citation>
    <scope>NUCLEOTIDE SEQUENCE [LARGE SCALE GENOMIC DNA]</scope>
    <source>
        <strain evidence="4">Heshi-A3</strain>
    </source>
</reference>
<reference evidence="3 4" key="1">
    <citation type="journal article" date="2016" name="Genome Announc.">
        <title>Draft Genome Sequence of Paenibacillus amylolyticus Heshi-A3, Isolated from Fermented Rice Bran in a Japanese Fermented Seafood Dish.</title>
        <authorList>
            <person name="Akuzawa S."/>
            <person name="Nagaoka J."/>
            <person name="Kanekatsu M."/>
            <person name="Kubota E."/>
            <person name="Ohtake R."/>
            <person name="Suzuki T."/>
            <person name="Kanesaki Y."/>
        </authorList>
    </citation>
    <scope>NUCLEOTIDE SEQUENCE [LARGE SCALE GENOMIC DNA]</scope>
    <source>
        <strain evidence="3 4">Heshi-A3</strain>
    </source>
</reference>
<dbReference type="Proteomes" id="UP000069697">
    <property type="component" value="Unassembled WGS sequence"/>
</dbReference>
<dbReference type="RefSeq" id="WP_062836986.1">
    <property type="nucleotide sequence ID" value="NZ_BCNV01000005.1"/>
</dbReference>
<accession>A0A100VRB2</accession>
<protein>
    <submittedName>
        <fullName evidence="3">Exoglucanase, XynX</fullName>
    </submittedName>
</protein>
<evidence type="ECO:0000313" key="4">
    <source>
        <dbReference type="Proteomes" id="UP000069697"/>
    </source>
</evidence>
<feature type="domain" description="SLH" evidence="2">
    <location>
        <begin position="1051"/>
        <end position="1111"/>
    </location>
</feature>
<gene>
    <name evidence="3" type="ORF">PAHA3_4725</name>
</gene>
<dbReference type="InterPro" id="IPR032812">
    <property type="entry name" value="SbsA_Ig"/>
</dbReference>
<dbReference type="Pfam" id="PF13753">
    <property type="entry name" value="SWM_repeat"/>
    <property type="match status" value="4"/>
</dbReference>
<dbReference type="InterPro" id="IPR028059">
    <property type="entry name" value="SWM_rpt"/>
</dbReference>
<dbReference type="PANTHER" id="PTHR43308:SF5">
    <property type="entry name" value="S-LAYER PROTEIN _ PEPTIDOGLYCAN ENDO-BETA-N-ACETYLGLUCOSAMINIDASE"/>
    <property type="match status" value="1"/>
</dbReference>
<name>A0A100VRB2_PAEAM</name>
<dbReference type="PROSITE" id="PS51272">
    <property type="entry name" value="SLH"/>
    <property type="match status" value="3"/>
</dbReference>
<dbReference type="InterPro" id="IPR014755">
    <property type="entry name" value="Cu-Rt/internalin_Ig-like"/>
</dbReference>
<evidence type="ECO:0000259" key="2">
    <source>
        <dbReference type="PROSITE" id="PS51272"/>
    </source>
</evidence>
<comment type="caution">
    <text evidence="3">The sequence shown here is derived from an EMBL/GenBank/DDBJ whole genome shotgun (WGS) entry which is preliminary data.</text>
</comment>
<dbReference type="InterPro" id="IPR051465">
    <property type="entry name" value="Cell_Envelope_Struct_Comp"/>
</dbReference>
<feature type="domain" description="SLH" evidence="2">
    <location>
        <begin position="1180"/>
        <end position="1239"/>
    </location>
</feature>
<proteinExistence type="predicted"/>
<dbReference type="Pfam" id="PF13205">
    <property type="entry name" value="Big_5"/>
    <property type="match status" value="2"/>
</dbReference>
<dbReference type="EMBL" id="BCNV01000005">
    <property type="protein sequence ID" value="GAS84622.1"/>
    <property type="molecule type" value="Genomic_DNA"/>
</dbReference>
<dbReference type="NCBIfam" id="TIGR02059">
    <property type="entry name" value="swm_rep_I"/>
    <property type="match status" value="4"/>
</dbReference>
<sequence>MSIKGMIRKGIIGLLIVLLTTQGWYSGLGWKENTAYADDDLTGLGIESSIPALGARNVDSTLPFNLVFKKPVRKVASTLEHISIYRLPENKLVAEVPVNSAVNVIADSAGTPDVGKTITFQLNEALKGGHYAIRIGAKSFEYGDNEPFDGLNEEAWSFYTLGLGATTINSLFPINGAVSVTRDSNLQVTFSNPIDAGVGEIVIYEGGVEFEQYDMALPQSRVVISGNTLTIDPVKSFSNNATYSVDIDQGALRDKTGNDVVGTGINGWQFTVFQSDPTSVVVSSLSPSNGASGVALTGELTVTFNKELDTRYPGSVTLRNASGAVIATTTAVNSSNNRQLRITPLSSLTSNTSYTVDIAGGVLRDKLGNLYTGLNGATSWTFRTLTLDRTAPVLKTSKMYSNNIIRLTYDKLLSSLDPLPSSFSVTVNGESRSVSTSYVSGDSVYVVLDTGVAVGQVVRIGYSPGSSTRKIQDLSLNSAAAFGARDVENSLESIMSKPREGSVYNSTINLYYPETVYINSSEAYKQFSVTADGTSVGVSSMSTNNSSLVTLNLSRSITNGEVVRVSYQPGEWAVKDSRGQALAGFSEFYVRNSIDTKNPEFQSAEVSGSKLWIRYNEPLSRSNKPLKSQYSVLVDGKAVFVNDSEIEDDVVTLTLASPVTSTQTVTLSYVPGTSRLTDLNGNPAGYLNLTPVTYTYGNGTILSGVLQGDTILINFRNALKAESALSPAQFSVQIGNNNVAVSSASASGSVVTLKLPAAASAGQTGNVSYTPGAVSLRDTLNTEVVAFGPLTLQVKELNTSTPTTPLEGRPSWISEVGAAESGFGQSMYIMNSDTATVETLTSRNNRSTRQFTIDETKLAQAFEYAYSSGKLNQPIMFEVPESEATASVGIPFHTLSRIAATYRTGSFGIKYSDSVWLVPLSQLEVVAMGQSAGITTAPGTAILYVQLEAVPIFSLGTLEYMLTSSNAQRLANVTEVHIELYNGNTGQTVEQNIKSQFWMQLPGNTSTVLSGFTAVDPNTQTLSYVPTTFRTTTSGMVARGKLNGNQIVAPVTHLVSFPNAKPWARDAITELASKWIISADNLTAFKPDVKITRAEFAELVAKGLGLKGNRAAAQQFRDLNANSSTYAYIGAAVEAKIIEGVGDNKFQPNRFITREQMAIMLMRAMNYAGQSATLQLSVKETLSKFTDEKSIKSKDIVAKAVQTEIINGVSDTEFKPLAHATRAQAAVMLKRMLNRIGYL</sequence>
<organism evidence="3 4">
    <name type="scientific">Paenibacillus amylolyticus</name>
    <dbReference type="NCBI Taxonomy" id="1451"/>
    <lineage>
        <taxon>Bacteria</taxon>
        <taxon>Bacillati</taxon>
        <taxon>Bacillota</taxon>
        <taxon>Bacilli</taxon>
        <taxon>Bacillales</taxon>
        <taxon>Paenibacillaceae</taxon>
        <taxon>Paenibacillus</taxon>
    </lineage>
</organism>
<keyword evidence="1" id="KW-0732">Signal</keyword>